<dbReference type="NCBIfam" id="NF004790">
    <property type="entry name" value="PRK06136.1"/>
    <property type="match status" value="1"/>
</dbReference>
<reference evidence="10 11" key="1">
    <citation type="submission" date="2016-10" db="EMBL/GenBank/DDBJ databases">
        <title>Description of Gloeomargarita lithophora gen. nov., sp. nov., a thylakoid-bearing basal-branching cyanobacterium with intracellular carbonates, and proposal for Gloeomargaritales ord. nov.</title>
        <authorList>
            <person name="Moreira D."/>
            <person name="Tavera R."/>
            <person name="Benzerara K."/>
            <person name="Skouri-Panet F."/>
            <person name="Couradeau E."/>
            <person name="Gerard E."/>
            <person name="Loussert C."/>
            <person name="Novelo E."/>
            <person name="Zivanovic Y."/>
            <person name="Lopez-Garcia P."/>
        </authorList>
    </citation>
    <scope>NUCLEOTIDE SEQUENCE [LARGE SCALE GENOMIC DNA]</scope>
    <source>
        <strain evidence="10 11">D10</strain>
    </source>
</reference>
<dbReference type="STRING" id="1188229.GlitD10_0405"/>
<organism evidence="10 11">
    <name type="scientific">Gloeomargarita lithophora Alchichica-D10</name>
    <dbReference type="NCBI Taxonomy" id="1188229"/>
    <lineage>
        <taxon>Bacteria</taxon>
        <taxon>Bacillati</taxon>
        <taxon>Cyanobacteriota</taxon>
        <taxon>Cyanophyceae</taxon>
        <taxon>Gloeomargaritales</taxon>
        <taxon>Gloeomargaritaceae</taxon>
        <taxon>Gloeomargarita</taxon>
    </lineage>
</organism>
<evidence type="ECO:0000256" key="5">
    <source>
        <dbReference type="ARBA" id="ARBA00023244"/>
    </source>
</evidence>
<dbReference type="CDD" id="cd11642">
    <property type="entry name" value="SUMT"/>
    <property type="match status" value="1"/>
</dbReference>
<keyword evidence="3 8" id="KW-0808">Transferase</keyword>
<name>A0A1J0A9U8_9CYAN</name>
<evidence type="ECO:0000256" key="6">
    <source>
        <dbReference type="ARBA" id="ARBA00023444"/>
    </source>
</evidence>
<keyword evidence="11" id="KW-1185">Reference proteome</keyword>
<dbReference type="Pfam" id="PF00590">
    <property type="entry name" value="TP_methylase"/>
    <property type="match status" value="1"/>
</dbReference>
<dbReference type="Proteomes" id="UP000180235">
    <property type="component" value="Chromosome"/>
</dbReference>
<dbReference type="InterPro" id="IPR003043">
    <property type="entry name" value="Uropor_MeTrfase_CS"/>
</dbReference>
<keyword evidence="5" id="KW-0627">Porphyrin biosynthesis</keyword>
<dbReference type="AlphaFoldDB" id="A0A1J0A9U8"/>
<dbReference type="SUPFAM" id="SSF53790">
    <property type="entry name" value="Tetrapyrrole methylase"/>
    <property type="match status" value="1"/>
</dbReference>
<accession>A0A1J0A9U8</accession>
<dbReference type="KEGG" id="glt:GlitD10_0405"/>
<evidence type="ECO:0000256" key="1">
    <source>
        <dbReference type="ARBA" id="ARBA00012162"/>
    </source>
</evidence>
<dbReference type="Gene3D" id="3.40.1010.10">
    <property type="entry name" value="Cobalt-precorrin-4 Transmethylase, Domain 1"/>
    <property type="match status" value="1"/>
</dbReference>
<dbReference type="PANTHER" id="PTHR45790">
    <property type="entry name" value="SIROHEME SYNTHASE-RELATED"/>
    <property type="match status" value="1"/>
</dbReference>
<sequence>MTGTVYLVGAGPGDPGLLTLKGKMLLELAEVVIYDALVSPPILAMINPQAERVFVGKYRGWHSLPQAQITELLVTKAREYQTVVRLKAGDPFIFGRGGEEEAGLQEAGIAVQVVPGISAGLAVGFPLTHRQVSSSVVLVTGHEAVEKSEASVNWAALAQGADTLVIYMGMHRLAQITAALMRGGRAGETPVCVVQWGTWPQERRLFGTLATIHDLVTQAGFTAPAMVVVGEVVRLQRL</sequence>
<comment type="function">
    <text evidence="7">Catalyzes the two successive C-2 and C-7 methylation reactions involved in the conversion of uroporphyrinogen III to precorrin-2 via the intermediate formation of precorrin-1. It is a step in the biosynthesis of both cobalamin (vitamin B12) and siroheme.</text>
</comment>
<dbReference type="InterPro" id="IPR035996">
    <property type="entry name" value="4pyrrol_Methylase_sf"/>
</dbReference>
<comment type="similarity">
    <text evidence="8">Belongs to the precorrin methyltransferase family.</text>
</comment>
<dbReference type="InterPro" id="IPR050161">
    <property type="entry name" value="Siro_Cobalamin_biosynth"/>
</dbReference>
<keyword evidence="2 8" id="KW-0489">Methyltransferase</keyword>
<evidence type="ECO:0000259" key="9">
    <source>
        <dbReference type="Pfam" id="PF00590"/>
    </source>
</evidence>
<evidence type="ECO:0000256" key="2">
    <source>
        <dbReference type="ARBA" id="ARBA00022603"/>
    </source>
</evidence>
<protein>
    <recommendedName>
        <fullName evidence="1">uroporphyrinogen-III C-methyltransferase</fullName>
        <ecNumber evidence="1">2.1.1.107</ecNumber>
    </recommendedName>
</protein>
<evidence type="ECO:0000256" key="4">
    <source>
        <dbReference type="ARBA" id="ARBA00022691"/>
    </source>
</evidence>
<dbReference type="FunFam" id="3.40.1010.10:FF:000001">
    <property type="entry name" value="Siroheme synthase"/>
    <property type="match status" value="1"/>
</dbReference>
<gene>
    <name evidence="10" type="primary">cobA</name>
    <name evidence="10" type="ORF">GlitD10_0405</name>
</gene>
<dbReference type="GO" id="GO:0019354">
    <property type="term" value="P:siroheme biosynthetic process"/>
    <property type="evidence" value="ECO:0007669"/>
    <property type="project" value="InterPro"/>
</dbReference>
<comment type="pathway">
    <text evidence="6">Porphyrin-containing compound metabolism.</text>
</comment>
<dbReference type="InterPro" id="IPR014777">
    <property type="entry name" value="4pyrrole_Mease_sub1"/>
</dbReference>
<feature type="domain" description="Tetrapyrrole methylase" evidence="9">
    <location>
        <begin position="4"/>
        <end position="212"/>
    </location>
</feature>
<dbReference type="NCBIfam" id="TIGR01469">
    <property type="entry name" value="cobA_cysG_Cterm"/>
    <property type="match status" value="1"/>
</dbReference>
<dbReference type="InterPro" id="IPR006366">
    <property type="entry name" value="CobA/CysG_C"/>
</dbReference>
<dbReference type="GO" id="GO:0004851">
    <property type="term" value="F:uroporphyrin-III C-methyltransferase activity"/>
    <property type="evidence" value="ECO:0007669"/>
    <property type="project" value="UniProtKB-EC"/>
</dbReference>
<evidence type="ECO:0000313" key="10">
    <source>
        <dbReference type="EMBL" id="APB32716.1"/>
    </source>
</evidence>
<dbReference type="EC" id="2.1.1.107" evidence="1"/>
<evidence type="ECO:0000313" key="11">
    <source>
        <dbReference type="Proteomes" id="UP000180235"/>
    </source>
</evidence>
<dbReference type="InterPro" id="IPR000878">
    <property type="entry name" value="4pyrrol_Mease"/>
</dbReference>
<dbReference type="PROSITE" id="PS00839">
    <property type="entry name" value="SUMT_1"/>
    <property type="match status" value="1"/>
</dbReference>
<evidence type="ECO:0000256" key="8">
    <source>
        <dbReference type="RuleBase" id="RU003960"/>
    </source>
</evidence>
<evidence type="ECO:0000256" key="3">
    <source>
        <dbReference type="ARBA" id="ARBA00022679"/>
    </source>
</evidence>
<dbReference type="EMBL" id="CP017675">
    <property type="protein sequence ID" value="APB32716.1"/>
    <property type="molecule type" value="Genomic_DNA"/>
</dbReference>
<dbReference type="InterPro" id="IPR014776">
    <property type="entry name" value="4pyrrole_Mease_sub2"/>
</dbReference>
<dbReference type="PANTHER" id="PTHR45790:SF3">
    <property type="entry name" value="S-ADENOSYL-L-METHIONINE-DEPENDENT UROPORPHYRINOGEN III METHYLTRANSFERASE, CHLOROPLASTIC"/>
    <property type="match status" value="1"/>
</dbReference>
<dbReference type="Gene3D" id="3.30.950.10">
    <property type="entry name" value="Methyltransferase, Cobalt-precorrin-4 Transmethylase, Domain 2"/>
    <property type="match status" value="1"/>
</dbReference>
<dbReference type="GO" id="GO:0032259">
    <property type="term" value="P:methylation"/>
    <property type="evidence" value="ECO:0007669"/>
    <property type="project" value="UniProtKB-KW"/>
</dbReference>
<proteinExistence type="inferred from homology"/>
<keyword evidence="4" id="KW-0949">S-adenosyl-L-methionine</keyword>
<dbReference type="OrthoDB" id="9815856at2"/>
<dbReference type="PROSITE" id="PS00840">
    <property type="entry name" value="SUMT_2"/>
    <property type="match status" value="1"/>
</dbReference>
<dbReference type="RefSeq" id="WP_071453406.1">
    <property type="nucleotide sequence ID" value="NZ_CP017675.1"/>
</dbReference>
<evidence type="ECO:0000256" key="7">
    <source>
        <dbReference type="ARBA" id="ARBA00054030"/>
    </source>
</evidence>
<dbReference type="FunFam" id="3.30.950.10:FF:000001">
    <property type="entry name" value="Siroheme synthase"/>
    <property type="match status" value="1"/>
</dbReference>